<dbReference type="Proteomes" id="UP001431902">
    <property type="component" value="Unassembled WGS sequence"/>
</dbReference>
<dbReference type="RefSeq" id="WP_283224591.1">
    <property type="nucleotide sequence ID" value="NZ_JASGBH010000007.1"/>
</dbReference>
<gene>
    <name evidence="2" type="ORF">QLQ16_10205</name>
</gene>
<accession>A0ABT6X7U4</accession>
<keyword evidence="3" id="KW-1185">Reference proteome</keyword>
<dbReference type="Gene3D" id="3.50.50.60">
    <property type="entry name" value="FAD/NAD(P)-binding domain"/>
    <property type="match status" value="1"/>
</dbReference>
<feature type="domain" description="FAD-dependent urate hydroxylase HpyO/Asp monooxygenase CreE-like FAD/NAD(P)-binding" evidence="1">
    <location>
        <begin position="11"/>
        <end position="165"/>
    </location>
</feature>
<dbReference type="InterPro" id="IPR036188">
    <property type="entry name" value="FAD/NAD-bd_sf"/>
</dbReference>
<dbReference type="InterPro" id="IPR052189">
    <property type="entry name" value="L-asp_N-monooxygenase_NS-form"/>
</dbReference>
<protein>
    <submittedName>
        <fullName evidence="2">FAD/NAD(P)-binding protein</fullName>
    </submittedName>
</protein>
<evidence type="ECO:0000313" key="2">
    <source>
        <dbReference type="EMBL" id="MDI9234207.1"/>
    </source>
</evidence>
<dbReference type="Pfam" id="PF13454">
    <property type="entry name" value="NAD_binding_9"/>
    <property type="match status" value="1"/>
</dbReference>
<name>A0ABT6X7U4_9BURK</name>
<sequence length="499" mass="53808">MNHAALPRVLIVGGGYTGVCLAVQLVRQTAQPLAITLVEPRAQLGQGMAYSTTDPDHRLNAPTYVHTAIPQEAWHFTRWCQAQGLNQTDPHALHADGARYMRRSDFARYLAQTLEAHAHGSVNGCQISHVQDVAVDAQRTATGWHLRTRAGQVIQADMLLLATGNPPLRLPPPFADAWRDHPAVIENGLDTQRLKAIPLDARVLVLGGGLTARDALATLLGQGHAGPLVVMSRRGLMPKPQGPVLPVLTQIDSPGVLDQLPGGVLMDRLANPVPDFLQQAGPAPTVRALLRALRQRMAQVSVEGVGWTVPFDELRDALWQLWPRLPLAQKHRFFQRLRVWYDVHRFRSVPQTDTAVQKALAAGQLQFWAGQVQAAAQATSGPGLRLSLSRKVDGQRQHSAETFDVVVNCTGLDTAAGLAENPLLQSLTAQGHVRLDDVRMGLAVDAQCCALNAAGQAQADLRVVGPATLGTFGDPIGAMFIGGHVARTVPDMLRVIQGA</sequence>
<proteinExistence type="predicted"/>
<organism evidence="2 3">
    <name type="scientific">Limnohabitans lacus</name>
    <dbReference type="NCBI Taxonomy" id="3045173"/>
    <lineage>
        <taxon>Bacteria</taxon>
        <taxon>Pseudomonadati</taxon>
        <taxon>Pseudomonadota</taxon>
        <taxon>Betaproteobacteria</taxon>
        <taxon>Burkholderiales</taxon>
        <taxon>Comamonadaceae</taxon>
        <taxon>Limnohabitans</taxon>
    </lineage>
</organism>
<dbReference type="SUPFAM" id="SSF51905">
    <property type="entry name" value="FAD/NAD(P)-binding domain"/>
    <property type="match status" value="1"/>
</dbReference>
<dbReference type="EMBL" id="JASGBH010000007">
    <property type="protein sequence ID" value="MDI9234207.1"/>
    <property type="molecule type" value="Genomic_DNA"/>
</dbReference>
<dbReference type="InterPro" id="IPR038732">
    <property type="entry name" value="HpyO/CreE_NAD-binding"/>
</dbReference>
<comment type="caution">
    <text evidence="2">The sequence shown here is derived from an EMBL/GenBank/DDBJ whole genome shotgun (WGS) entry which is preliminary data.</text>
</comment>
<evidence type="ECO:0000259" key="1">
    <source>
        <dbReference type="Pfam" id="PF13454"/>
    </source>
</evidence>
<evidence type="ECO:0000313" key="3">
    <source>
        <dbReference type="Proteomes" id="UP001431902"/>
    </source>
</evidence>
<reference evidence="2" key="1">
    <citation type="submission" date="2023-05" db="EMBL/GenBank/DDBJ databases">
        <title>Limnohabitans sp. strain HM2-2 Genome sequencing and assembly.</title>
        <authorList>
            <person name="Jung Y."/>
        </authorList>
    </citation>
    <scope>NUCLEOTIDE SEQUENCE</scope>
    <source>
        <strain evidence="2">HM2-2</strain>
    </source>
</reference>
<dbReference type="PRINTS" id="PR00368">
    <property type="entry name" value="FADPNR"/>
</dbReference>
<dbReference type="PANTHER" id="PTHR40254">
    <property type="entry name" value="BLR0577 PROTEIN"/>
    <property type="match status" value="1"/>
</dbReference>
<dbReference type="PANTHER" id="PTHR40254:SF1">
    <property type="entry name" value="BLR0577 PROTEIN"/>
    <property type="match status" value="1"/>
</dbReference>